<dbReference type="InterPro" id="IPR011047">
    <property type="entry name" value="Quinoprotein_ADH-like_sf"/>
</dbReference>
<dbReference type="PANTHER" id="PTHR32303:SF10">
    <property type="entry name" value="OUTER MEMBRANE PROTEIN ASSEMBLY FACTOR BAMB"/>
    <property type="match status" value="1"/>
</dbReference>
<name>A0ABD3A5Y5_9GENT</name>
<dbReference type="Proteomes" id="UP001630127">
    <property type="component" value="Unassembled WGS sequence"/>
</dbReference>
<dbReference type="EMBL" id="JBJUIK010000006">
    <property type="protein sequence ID" value="KAL3525955.1"/>
    <property type="molecule type" value="Genomic_DNA"/>
</dbReference>
<gene>
    <name evidence="2" type="ORF">ACH5RR_014327</name>
</gene>
<evidence type="ECO:0000313" key="2">
    <source>
        <dbReference type="EMBL" id="KAL3525955.1"/>
    </source>
</evidence>
<protein>
    <submittedName>
        <fullName evidence="2">Uncharacterized protein</fullName>
    </submittedName>
</protein>
<evidence type="ECO:0000313" key="3">
    <source>
        <dbReference type="Proteomes" id="UP001630127"/>
    </source>
</evidence>
<dbReference type="SUPFAM" id="SSF50998">
    <property type="entry name" value="Quinoprotein alcohol dehydrogenase-like"/>
    <property type="match status" value="1"/>
</dbReference>
<dbReference type="InterPro" id="IPR018391">
    <property type="entry name" value="PQQ_b-propeller_rpt"/>
</dbReference>
<keyword evidence="3" id="KW-1185">Reference proteome</keyword>
<accession>A0ABD3A5Y5</accession>
<feature type="chain" id="PRO_5044855493" evidence="1">
    <location>
        <begin position="25"/>
        <end position="155"/>
    </location>
</feature>
<feature type="signal peptide" evidence="1">
    <location>
        <begin position="1"/>
        <end position="24"/>
    </location>
</feature>
<evidence type="ECO:0000256" key="1">
    <source>
        <dbReference type="SAM" id="SignalP"/>
    </source>
</evidence>
<keyword evidence="1" id="KW-0732">Signal</keyword>
<dbReference type="Gene3D" id="2.140.10.10">
    <property type="entry name" value="Quinoprotein alcohol dehydrogenase-like superfamily"/>
    <property type="match status" value="1"/>
</dbReference>
<reference evidence="2 3" key="1">
    <citation type="submission" date="2024-11" db="EMBL/GenBank/DDBJ databases">
        <title>A near-complete genome assembly of Cinchona calisaya.</title>
        <authorList>
            <person name="Lian D.C."/>
            <person name="Zhao X.W."/>
            <person name="Wei L."/>
        </authorList>
    </citation>
    <scope>NUCLEOTIDE SEQUENCE [LARGE SCALE GENOMIC DNA]</scope>
    <source>
        <tissue evidence="2">Nenye</tissue>
    </source>
</reference>
<organism evidence="2 3">
    <name type="scientific">Cinchona calisaya</name>
    <dbReference type="NCBI Taxonomy" id="153742"/>
    <lineage>
        <taxon>Eukaryota</taxon>
        <taxon>Viridiplantae</taxon>
        <taxon>Streptophyta</taxon>
        <taxon>Embryophyta</taxon>
        <taxon>Tracheophyta</taxon>
        <taxon>Spermatophyta</taxon>
        <taxon>Magnoliopsida</taxon>
        <taxon>eudicotyledons</taxon>
        <taxon>Gunneridae</taxon>
        <taxon>Pentapetalae</taxon>
        <taxon>asterids</taxon>
        <taxon>lamiids</taxon>
        <taxon>Gentianales</taxon>
        <taxon>Rubiaceae</taxon>
        <taxon>Cinchonoideae</taxon>
        <taxon>Cinchoneae</taxon>
        <taxon>Cinchona</taxon>
    </lineage>
</organism>
<dbReference type="AlphaFoldDB" id="A0ABD3A5Y5"/>
<dbReference type="PANTHER" id="PTHR32303">
    <property type="entry name" value="QUINOPROTEIN ALCOHOL DEHYDROGENASE (CYTOCHROME C)"/>
    <property type="match status" value="1"/>
</dbReference>
<proteinExistence type="predicted"/>
<dbReference type="SMART" id="SM00564">
    <property type="entry name" value="PQQ"/>
    <property type="match status" value="1"/>
</dbReference>
<sequence length="155" mass="16611">MAPHQSPGFTILISLCIFSPSIIGTAVTPHGYHSPQGNWQNHGGDIYNRRYAYGETKISPSTASKLRLKWKFNVGGSVSATPAIYDGILYFTSWTGYLYAVKACDGSLVWRKSVRKLTGISGGQVLGTNTTIARSTPTVAGDENDMLIIGITGPA</sequence>
<comment type="caution">
    <text evidence="2">The sequence shown here is derived from an EMBL/GenBank/DDBJ whole genome shotgun (WGS) entry which is preliminary data.</text>
</comment>